<dbReference type="Proteomes" id="UP000222788">
    <property type="component" value="Unassembled WGS sequence"/>
</dbReference>
<dbReference type="EMBL" id="APWK03000160">
    <property type="protein sequence ID" value="PHH49947.1"/>
    <property type="molecule type" value="Genomic_DNA"/>
</dbReference>
<protein>
    <submittedName>
        <fullName evidence="1">Uncharacterized protein</fullName>
    </submittedName>
</protein>
<evidence type="ECO:0000313" key="2">
    <source>
        <dbReference type="Proteomes" id="UP000222788"/>
    </source>
</evidence>
<accession>A0A2C5WVA5</accession>
<reference evidence="1 2" key="1">
    <citation type="journal article" date="2013" name="Fungal Biol.">
        <title>Analysis of microsatellite markers in the genome of the plant pathogen Ceratocystis fimbriata.</title>
        <authorList>
            <person name="Simpson M.C."/>
            <person name="Wilken P.M."/>
            <person name="Coetzee M.P."/>
            <person name="Wingfield M.J."/>
            <person name="Wingfield B.D."/>
        </authorList>
    </citation>
    <scope>NUCLEOTIDE SEQUENCE [LARGE SCALE GENOMIC DNA]</scope>
    <source>
        <strain evidence="1 2">CBS 114723</strain>
    </source>
</reference>
<comment type="caution">
    <text evidence="1">The sequence shown here is derived from an EMBL/GenBank/DDBJ whole genome shotgun (WGS) entry which is preliminary data.</text>
</comment>
<name>A0A2C5WVA5_9PEZI</name>
<dbReference type="AlphaFoldDB" id="A0A2C5WVA5"/>
<reference evidence="1 2" key="2">
    <citation type="journal article" date="2013" name="IMA Fungus">
        <title>IMA Genome-F 1: Ceratocystis fimbriata: Draft nuclear genome sequence for the plant pathogen, Ceratocystis fimbriata.</title>
        <authorList>
            <person name="Wilken P.M."/>
            <person name="Steenkamp E.T."/>
            <person name="Wingfield M.J."/>
            <person name="de Beer Z.W."/>
            <person name="Wingfield B.D."/>
        </authorList>
    </citation>
    <scope>NUCLEOTIDE SEQUENCE [LARGE SCALE GENOMIC DNA]</scope>
    <source>
        <strain evidence="1 2">CBS 114723</strain>
    </source>
</reference>
<keyword evidence="2" id="KW-1185">Reference proteome</keyword>
<proteinExistence type="predicted"/>
<gene>
    <name evidence="1" type="ORF">CFIMG_006229RAa</name>
</gene>
<evidence type="ECO:0000313" key="1">
    <source>
        <dbReference type="EMBL" id="PHH49947.1"/>
    </source>
</evidence>
<organism evidence="1 2">
    <name type="scientific">Ceratocystis fimbriata CBS 114723</name>
    <dbReference type="NCBI Taxonomy" id="1035309"/>
    <lineage>
        <taxon>Eukaryota</taxon>
        <taxon>Fungi</taxon>
        <taxon>Dikarya</taxon>
        <taxon>Ascomycota</taxon>
        <taxon>Pezizomycotina</taxon>
        <taxon>Sordariomycetes</taxon>
        <taxon>Hypocreomycetidae</taxon>
        <taxon>Microascales</taxon>
        <taxon>Ceratocystidaceae</taxon>
        <taxon>Ceratocystis</taxon>
    </lineage>
</organism>
<sequence length="195" mass="20400">MSASNAAHSSSSIAPASVVVGLFSAADTDTETESGLGVVKAMSELPDVALWIVLRLGVAGREGICISIPAEGAPERRRGTEDPNLGSLEAFIWEVEAYTRASLPSSPSSGTERLRFFDAGSSISVSGEFCVGVKMGAGRFWPLDSGLAASVVCVYGEFVCNASSGLLLAKQRSNIRHRLAGQVKRKAEKPKGRGI</sequence>